<evidence type="ECO:0000256" key="3">
    <source>
        <dbReference type="ARBA" id="ARBA00022692"/>
    </source>
</evidence>
<dbReference type="Proteomes" id="UP000276834">
    <property type="component" value="Unassembled WGS sequence"/>
</dbReference>
<reference evidence="15 16" key="1">
    <citation type="journal article" date="2018" name="Proc. R. Soc. B">
        <title>A non-coding region near Follistatin controls head colour polymorphism in the Gouldian finch.</title>
        <authorList>
            <person name="Toomey M.B."/>
            <person name="Marques C.I."/>
            <person name="Andrade P."/>
            <person name="Araujo P.M."/>
            <person name="Sabatino S."/>
            <person name="Gazda M.A."/>
            <person name="Afonso S."/>
            <person name="Lopes R.J."/>
            <person name="Corbo J.C."/>
            <person name="Carneiro M."/>
        </authorList>
    </citation>
    <scope>NUCLEOTIDE SEQUENCE [LARGE SCALE GENOMIC DNA]</scope>
    <source>
        <strain evidence="15">Red01</strain>
        <tissue evidence="15">Muscle</tissue>
    </source>
</reference>
<keyword evidence="2" id="KW-0597">Phosphoprotein</keyword>
<dbReference type="Pfam" id="PF20266">
    <property type="entry name" value="Mab-21_C"/>
    <property type="match status" value="1"/>
</dbReference>
<feature type="domain" description="Mab-21-like HhH/H2TH-like" evidence="13">
    <location>
        <begin position="442"/>
        <end position="529"/>
    </location>
</feature>
<dbReference type="STRING" id="44316.ENSEGOP00005012949"/>
<evidence type="ECO:0000256" key="5">
    <source>
        <dbReference type="ARBA" id="ARBA00022787"/>
    </source>
</evidence>
<feature type="domain" description="Mitochondrial dynamics protein MID51-like C-terminal" evidence="14">
    <location>
        <begin position="215"/>
        <end position="260"/>
    </location>
</feature>
<dbReference type="PANTHER" id="PTHR16451:SF12">
    <property type="entry name" value="MITOCHONDRIAL DYNAMICS PROTEIN MIEF1"/>
    <property type="match status" value="1"/>
</dbReference>
<evidence type="ECO:0000256" key="8">
    <source>
        <dbReference type="ARBA" id="ARBA00023136"/>
    </source>
</evidence>
<feature type="region of interest" description="Disordered" evidence="11">
    <location>
        <begin position="56"/>
        <end position="75"/>
    </location>
</feature>
<evidence type="ECO:0000256" key="12">
    <source>
        <dbReference type="SAM" id="Phobius"/>
    </source>
</evidence>
<dbReference type="SMART" id="SM01265">
    <property type="entry name" value="Mab-21"/>
    <property type="match status" value="1"/>
</dbReference>
<evidence type="ECO:0000256" key="1">
    <source>
        <dbReference type="ARBA" id="ARBA00004572"/>
    </source>
</evidence>
<dbReference type="GO" id="GO:0007005">
    <property type="term" value="P:mitochondrion organization"/>
    <property type="evidence" value="ECO:0007669"/>
    <property type="project" value="InterPro"/>
</dbReference>
<comment type="caution">
    <text evidence="15">The sequence shown here is derived from an EMBL/GenBank/DDBJ whole genome shotgun (WGS) entry which is preliminary data.</text>
</comment>
<name>A0A3L8SDD4_CHLGU</name>
<keyword evidence="16" id="KW-1185">Reference proteome</keyword>
<evidence type="ECO:0000256" key="2">
    <source>
        <dbReference type="ARBA" id="ARBA00022553"/>
    </source>
</evidence>
<dbReference type="Pfam" id="PF21297">
    <property type="entry name" value="MID51-like_C"/>
    <property type="match status" value="2"/>
</dbReference>
<dbReference type="PANTHER" id="PTHR16451">
    <property type="entry name" value="MITOCHONDRIAL DYNAMICS PROTEINS 49/51 FAMILY MEMBER"/>
    <property type="match status" value="1"/>
</dbReference>
<dbReference type="OrthoDB" id="5964386at2759"/>
<sequence>MAGAGQRKGKKDDNGIGTAIDFVLANARLVLGVGGAAMLGIATLAVKRMYDRAISAPSSPTRLSQSGKRSWEEPNWLGSSSRLLNQDMKTSLSRSLQTLPTDPSAADTVVRFEVPQHAPLVWLLHKACKMSAKGFLRPGRPQFRAADSVLRNASRRNQLQPQQFSFCLADFFRPTKPKPSAKRSQVELKKSRLRLSLQEKLFAYYRRRVAIPADEQARAKQAAVDICAELRSFLRAKLPDMPLRDMYLSGSLYDDLQTWIGQQSLLQYLLDGKMPMAIVVTADHIQLIVPLMLEQNLWSCIPGEDTIMNIPGFYLVRRENPEYFPRGSSYWDRCVVGGYLSPKTVADTFEKVVAGSINWPAIGSLLDYVIRPAAPPADLTLEVQYDADRHLFIDFLPSLTLGDIVLVAKPHRLAQNDNLWRLSLRPAETARLRALDQGDSGCRCLCLKIFKAVCKLNPALGHLTASQLTNVILHLSQEESDWSQDMLADRFLQALKGLIRYLEAGVLPSALNPKVNLFSELTPEEVDELGYTLYSSLSEPEVLLQT</sequence>
<feature type="transmembrane region" description="Helical" evidence="12">
    <location>
        <begin position="27"/>
        <end position="46"/>
    </location>
</feature>
<dbReference type="EMBL" id="QUSF01000028">
    <property type="protein sequence ID" value="RLW00092.1"/>
    <property type="molecule type" value="Genomic_DNA"/>
</dbReference>
<feature type="domain" description="Mitochondrial dynamics protein MID51-like C-terminal" evidence="14">
    <location>
        <begin position="279"/>
        <end position="428"/>
    </location>
</feature>
<comment type="subcellular location">
    <subcellularLocation>
        <location evidence="1">Mitochondrion outer membrane</location>
        <topology evidence="1">Single-pass membrane protein</topology>
    </subcellularLocation>
</comment>
<evidence type="ECO:0000256" key="11">
    <source>
        <dbReference type="SAM" id="MobiDB-lite"/>
    </source>
</evidence>
<evidence type="ECO:0000256" key="7">
    <source>
        <dbReference type="ARBA" id="ARBA00023128"/>
    </source>
</evidence>
<evidence type="ECO:0000256" key="9">
    <source>
        <dbReference type="ARBA" id="ARBA00041786"/>
    </source>
</evidence>
<evidence type="ECO:0000313" key="16">
    <source>
        <dbReference type="Proteomes" id="UP000276834"/>
    </source>
</evidence>
<dbReference type="AlphaFoldDB" id="A0A3L8SDD4"/>
<evidence type="ECO:0000259" key="14">
    <source>
        <dbReference type="Pfam" id="PF21297"/>
    </source>
</evidence>
<dbReference type="GO" id="GO:0005741">
    <property type="term" value="C:mitochondrial outer membrane"/>
    <property type="evidence" value="ECO:0007669"/>
    <property type="project" value="UniProtKB-SubCell"/>
</dbReference>
<keyword evidence="4" id="KW-0547">Nucleotide-binding</keyword>
<evidence type="ECO:0000256" key="4">
    <source>
        <dbReference type="ARBA" id="ARBA00022741"/>
    </source>
</evidence>
<evidence type="ECO:0000256" key="6">
    <source>
        <dbReference type="ARBA" id="ARBA00022989"/>
    </source>
</evidence>
<dbReference type="FunFam" id="3.30.460.90:FF:000002">
    <property type="entry name" value="Mitochondrial dynamics protein MID51"/>
    <property type="match status" value="1"/>
</dbReference>
<protein>
    <recommendedName>
        <fullName evidence="9">Mitochondrial elongation factor 1</fullName>
    </recommendedName>
    <alternativeName>
        <fullName evidence="10">Smith-Magenis syndrome chromosomal region candidate gene 7 protein-like</fullName>
    </alternativeName>
</protein>
<dbReference type="InterPro" id="IPR049097">
    <property type="entry name" value="MID51-like_C"/>
</dbReference>
<dbReference type="GO" id="GO:0000166">
    <property type="term" value="F:nucleotide binding"/>
    <property type="evidence" value="ECO:0007669"/>
    <property type="project" value="UniProtKB-KW"/>
</dbReference>
<keyword evidence="7" id="KW-0496">Mitochondrion</keyword>
<accession>A0A3L8SDD4</accession>
<feature type="compositionally biased region" description="Polar residues" evidence="11">
    <location>
        <begin position="56"/>
        <end position="68"/>
    </location>
</feature>
<organism evidence="15 16">
    <name type="scientific">Chloebia gouldiae</name>
    <name type="common">Gouldian finch</name>
    <name type="synonym">Erythrura gouldiae</name>
    <dbReference type="NCBI Taxonomy" id="44316"/>
    <lineage>
        <taxon>Eukaryota</taxon>
        <taxon>Metazoa</taxon>
        <taxon>Chordata</taxon>
        <taxon>Craniata</taxon>
        <taxon>Vertebrata</taxon>
        <taxon>Euteleostomi</taxon>
        <taxon>Archelosauria</taxon>
        <taxon>Archosauria</taxon>
        <taxon>Dinosauria</taxon>
        <taxon>Saurischia</taxon>
        <taxon>Theropoda</taxon>
        <taxon>Coelurosauria</taxon>
        <taxon>Aves</taxon>
        <taxon>Neognathae</taxon>
        <taxon>Neoaves</taxon>
        <taxon>Telluraves</taxon>
        <taxon>Australaves</taxon>
        <taxon>Passeriformes</taxon>
        <taxon>Passeroidea</taxon>
        <taxon>Passeridae</taxon>
        <taxon>Chloebia</taxon>
    </lineage>
</organism>
<evidence type="ECO:0000259" key="13">
    <source>
        <dbReference type="Pfam" id="PF20266"/>
    </source>
</evidence>
<keyword evidence="3 12" id="KW-0812">Transmembrane</keyword>
<dbReference type="InterPro" id="IPR045909">
    <property type="entry name" value="MID49/MID51"/>
</dbReference>
<dbReference type="Gene3D" id="3.30.460.90">
    <property type="match status" value="1"/>
</dbReference>
<proteinExistence type="predicted"/>
<dbReference type="InterPro" id="IPR046906">
    <property type="entry name" value="Mab-21_HhH/H2TH-like"/>
</dbReference>
<evidence type="ECO:0000313" key="15">
    <source>
        <dbReference type="EMBL" id="RLW00092.1"/>
    </source>
</evidence>
<gene>
    <name evidence="15" type="ORF">DV515_00009068</name>
</gene>
<keyword evidence="6 12" id="KW-1133">Transmembrane helix</keyword>
<dbReference type="FunFam" id="1.10.1410.40:FF:000003">
    <property type="entry name" value="Mitochondrial dynamics protein MID51"/>
    <property type="match status" value="1"/>
</dbReference>
<dbReference type="GO" id="GO:0090141">
    <property type="term" value="P:positive regulation of mitochondrial fission"/>
    <property type="evidence" value="ECO:0007669"/>
    <property type="project" value="TreeGrafter"/>
</dbReference>
<evidence type="ECO:0000256" key="10">
    <source>
        <dbReference type="ARBA" id="ARBA00043160"/>
    </source>
</evidence>
<dbReference type="InterPro" id="IPR024810">
    <property type="entry name" value="MAB21L/cGLR"/>
</dbReference>
<dbReference type="Gene3D" id="1.10.1410.40">
    <property type="match status" value="1"/>
</dbReference>
<keyword evidence="5" id="KW-1000">Mitochondrion outer membrane</keyword>
<keyword evidence="8 12" id="KW-0472">Membrane</keyword>